<dbReference type="PANTHER" id="PTHR35043:SF8">
    <property type="entry name" value="DUF4220 DOMAIN-CONTAINING PROTEIN"/>
    <property type="match status" value="1"/>
</dbReference>
<protein>
    <submittedName>
        <fullName evidence="1">Uncharacterized protein</fullName>
    </submittedName>
</protein>
<gene>
    <name evidence="1" type="ORF">B0H16DRAFT_1429841</name>
</gene>
<name>A0AAD7HPZ4_9AGAR</name>
<dbReference type="EMBL" id="JARKIB010000193">
    <property type="protein sequence ID" value="KAJ7725547.1"/>
    <property type="molecule type" value="Genomic_DNA"/>
</dbReference>
<keyword evidence="2" id="KW-1185">Reference proteome</keyword>
<proteinExistence type="predicted"/>
<dbReference type="Proteomes" id="UP001215598">
    <property type="component" value="Unassembled WGS sequence"/>
</dbReference>
<organism evidence="1 2">
    <name type="scientific">Mycena metata</name>
    <dbReference type="NCBI Taxonomy" id="1033252"/>
    <lineage>
        <taxon>Eukaryota</taxon>
        <taxon>Fungi</taxon>
        <taxon>Dikarya</taxon>
        <taxon>Basidiomycota</taxon>
        <taxon>Agaricomycotina</taxon>
        <taxon>Agaricomycetes</taxon>
        <taxon>Agaricomycetidae</taxon>
        <taxon>Agaricales</taxon>
        <taxon>Marasmiineae</taxon>
        <taxon>Mycenaceae</taxon>
        <taxon>Mycena</taxon>
    </lineage>
</organism>
<accession>A0AAD7HPZ4</accession>
<evidence type="ECO:0000313" key="2">
    <source>
        <dbReference type="Proteomes" id="UP001215598"/>
    </source>
</evidence>
<reference evidence="1" key="1">
    <citation type="submission" date="2023-03" db="EMBL/GenBank/DDBJ databases">
        <title>Massive genome expansion in bonnet fungi (Mycena s.s.) driven by repeated elements and novel gene families across ecological guilds.</title>
        <authorList>
            <consortium name="Lawrence Berkeley National Laboratory"/>
            <person name="Harder C.B."/>
            <person name="Miyauchi S."/>
            <person name="Viragh M."/>
            <person name="Kuo A."/>
            <person name="Thoen E."/>
            <person name="Andreopoulos B."/>
            <person name="Lu D."/>
            <person name="Skrede I."/>
            <person name="Drula E."/>
            <person name="Henrissat B."/>
            <person name="Morin E."/>
            <person name="Kohler A."/>
            <person name="Barry K."/>
            <person name="LaButti K."/>
            <person name="Morin E."/>
            <person name="Salamov A."/>
            <person name="Lipzen A."/>
            <person name="Mereny Z."/>
            <person name="Hegedus B."/>
            <person name="Baldrian P."/>
            <person name="Stursova M."/>
            <person name="Weitz H."/>
            <person name="Taylor A."/>
            <person name="Grigoriev I.V."/>
            <person name="Nagy L.G."/>
            <person name="Martin F."/>
            <person name="Kauserud H."/>
        </authorList>
    </citation>
    <scope>NUCLEOTIDE SEQUENCE</scope>
    <source>
        <strain evidence="1">CBHHK182m</strain>
    </source>
</reference>
<dbReference type="AlphaFoldDB" id="A0AAD7HPZ4"/>
<comment type="caution">
    <text evidence="1">The sequence shown here is derived from an EMBL/GenBank/DDBJ whole genome shotgun (WGS) entry which is preliminary data.</text>
</comment>
<sequence>MLFWILVIYVARWSGTTRRHPDHVVRVPSDTLCDSTINNCWTLFDIVWGCLATTSACTWVALHQNIPDPKLGWLSLLLRKLRIMLVMIIAPEFIMNYAAVQLISALRISKELDVSKTHGFFCAMGGFTPQEKNVIADVKQLPVYISAIQAVEEADITDRSKADALSKGVAIAQALWFVTQYVARVSQRLPVTELEVAPLSFAILSIFIRLLWWWKPLDVQRSIVVVRPDTEVDSLHIQEGYITTRTDTPHVAVDFLSYSSGGLYRKTHIG</sequence>
<evidence type="ECO:0000313" key="1">
    <source>
        <dbReference type="EMBL" id="KAJ7725547.1"/>
    </source>
</evidence>
<dbReference type="PANTHER" id="PTHR35043">
    <property type="entry name" value="TRANSCRIPTION FACTOR DOMAIN-CONTAINING PROTEIN"/>
    <property type="match status" value="1"/>
</dbReference>